<evidence type="ECO:0000256" key="5">
    <source>
        <dbReference type="ARBA" id="ARBA00022519"/>
    </source>
</evidence>
<evidence type="ECO:0000256" key="2">
    <source>
        <dbReference type="ARBA" id="ARBA00021549"/>
    </source>
</evidence>
<dbReference type="InterPro" id="IPR022346">
    <property type="entry name" value="T2SS_GspH"/>
</dbReference>
<evidence type="ECO:0000259" key="11">
    <source>
        <dbReference type="Pfam" id="PF12019"/>
    </source>
</evidence>
<accession>A0ABN6E216</accession>
<name>A0ABN6E216_9BACT</name>
<evidence type="ECO:0000256" key="7">
    <source>
        <dbReference type="ARBA" id="ARBA00022989"/>
    </source>
</evidence>
<protein>
    <recommendedName>
        <fullName evidence="2">Type II secretion system protein H</fullName>
    </recommendedName>
    <alternativeName>
        <fullName evidence="10">General secretion pathway protein H</fullName>
    </alternativeName>
</protein>
<evidence type="ECO:0000256" key="3">
    <source>
        <dbReference type="ARBA" id="ARBA00022475"/>
    </source>
</evidence>
<reference evidence="12 13" key="2">
    <citation type="journal article" date="2021" name="Int. J. Syst. Evol. Microbiol.">
        <title>Isolation and Polyphasic Characterization of Desulfuromonas versatilis sp. Nov., an Electrogenic Bacteria Capable of Versatile Metabolism Isolated from a Graphene Oxide-Reducing Enrichment Culture.</title>
        <authorList>
            <person name="Xie L."/>
            <person name="Yoshida N."/>
            <person name="Ishii S."/>
            <person name="Meng L."/>
        </authorList>
    </citation>
    <scope>NUCLEOTIDE SEQUENCE [LARGE SCALE GENOMIC DNA]</scope>
    <source>
        <strain evidence="12 13">NIT-T3</strain>
    </source>
</reference>
<keyword evidence="7" id="KW-1133">Transmembrane helix</keyword>
<evidence type="ECO:0000313" key="12">
    <source>
        <dbReference type="EMBL" id="BCR06398.1"/>
    </source>
</evidence>
<evidence type="ECO:0000256" key="1">
    <source>
        <dbReference type="ARBA" id="ARBA00004377"/>
    </source>
</evidence>
<sequence>MVVLVLLGIVFAVALPKLFDASDFKKRGFFDEVQAAARYGQKLAVSTGCPVRLDIAGASYTLLRPELDCSDSNFISLTAEHPVTSGSMAGVTLTSSHPSVTFDAMGRALVGAVPSDVTVTVGTRSFQIIGETGYIQTP</sequence>
<evidence type="ECO:0000256" key="8">
    <source>
        <dbReference type="ARBA" id="ARBA00023136"/>
    </source>
</evidence>
<comment type="similarity">
    <text evidence="9">Belongs to the GSP H family.</text>
</comment>
<feature type="domain" description="General secretion pathway GspH" evidence="11">
    <location>
        <begin position="32"/>
        <end position="128"/>
    </location>
</feature>
<proteinExistence type="inferred from homology"/>
<keyword evidence="6" id="KW-0812">Transmembrane</keyword>
<evidence type="ECO:0000256" key="10">
    <source>
        <dbReference type="ARBA" id="ARBA00030775"/>
    </source>
</evidence>
<evidence type="ECO:0000256" key="6">
    <source>
        <dbReference type="ARBA" id="ARBA00022692"/>
    </source>
</evidence>
<evidence type="ECO:0000313" key="13">
    <source>
        <dbReference type="Proteomes" id="UP001319827"/>
    </source>
</evidence>
<dbReference type="Proteomes" id="UP001319827">
    <property type="component" value="Chromosome"/>
</dbReference>
<dbReference type="EMBL" id="AP024355">
    <property type="protein sequence ID" value="BCR06398.1"/>
    <property type="molecule type" value="Genomic_DNA"/>
</dbReference>
<comment type="subcellular location">
    <subcellularLocation>
        <location evidence="1">Cell inner membrane</location>
        <topology evidence="1">Single-pass membrane protein</topology>
    </subcellularLocation>
</comment>
<dbReference type="InterPro" id="IPR045584">
    <property type="entry name" value="Pilin-like"/>
</dbReference>
<keyword evidence="8" id="KW-0472">Membrane</keyword>
<keyword evidence="5" id="KW-0997">Cell inner membrane</keyword>
<dbReference type="SUPFAM" id="SSF54523">
    <property type="entry name" value="Pili subunits"/>
    <property type="match status" value="1"/>
</dbReference>
<evidence type="ECO:0000256" key="4">
    <source>
        <dbReference type="ARBA" id="ARBA00022481"/>
    </source>
</evidence>
<organism evidence="12 13">
    <name type="scientific">Desulfuromonas versatilis</name>
    <dbReference type="NCBI Taxonomy" id="2802975"/>
    <lineage>
        <taxon>Bacteria</taxon>
        <taxon>Pseudomonadati</taxon>
        <taxon>Thermodesulfobacteriota</taxon>
        <taxon>Desulfuromonadia</taxon>
        <taxon>Desulfuromonadales</taxon>
        <taxon>Desulfuromonadaceae</taxon>
        <taxon>Desulfuromonas</taxon>
    </lineage>
</organism>
<dbReference type="Pfam" id="PF12019">
    <property type="entry name" value="GspH"/>
    <property type="match status" value="1"/>
</dbReference>
<keyword evidence="13" id="KW-1185">Reference proteome</keyword>
<gene>
    <name evidence="12" type="ORF">DESUT3_34670</name>
</gene>
<keyword evidence="4" id="KW-0488">Methylation</keyword>
<evidence type="ECO:0000256" key="9">
    <source>
        <dbReference type="ARBA" id="ARBA00025772"/>
    </source>
</evidence>
<reference evidence="12 13" key="1">
    <citation type="journal article" date="2016" name="C (Basel)">
        <title>Selective Growth of and Electricity Production by Marine Exoelectrogenic Bacteria in Self-Aggregated Hydrogel of Microbially Reduced Graphene Oxide.</title>
        <authorList>
            <person name="Yoshida N."/>
            <person name="Goto Y."/>
            <person name="Miyata Y."/>
        </authorList>
    </citation>
    <scope>NUCLEOTIDE SEQUENCE [LARGE SCALE GENOMIC DNA]</scope>
    <source>
        <strain evidence="12 13">NIT-T3</strain>
    </source>
</reference>
<keyword evidence="3" id="KW-1003">Cell membrane</keyword>